<sequence length="469" mass="54510">MKIDEILKKNCSEPFDCIMKAKSIFLYTKSLKDYSRVNQVLVESNIPHHTYRYECEKPVKAILKNIPASFTEEAIQLELNRRKFPVTKVKQFTKKHKGQTIKIPIYLLELKRNNNGNQIFNLNNLFSFPAVIEKFNPRKRPIQCFRCQQYGHSQSCCNNPTRCVKCGLPHRSNECTMKPEDKPKCIFCGENHVSSYRGCKEYQRKLEKKNLQQQQKPPTLNEANFPSQMKATVTGNLPQQSIWVPHELTEKNFFDGVRMCSSHLIRHNVEPFLDKLVTGDEKWILYENIKSKKSYCRPGTSSATVPKPSIHERKVLFCLWWDRKGLVYYELLKQGKTINVDLNCNQLDKLNAAIKEKRPALASRNGIVFHHDNARPPTAMVTQQKLNTLGWEVLSHPRYSPDIAPSDYYLFRSLQNYLTGKKFKSFESVSKAVADYFNSKDEKFYKTGIHRLPERGQQVVTNNGTYIID</sequence>
<dbReference type="PANTHER" id="PTHR46060">
    <property type="entry name" value="MARINER MOS1 TRANSPOSASE-LIKE PROTEIN"/>
    <property type="match status" value="1"/>
</dbReference>
<dbReference type="InterPro" id="IPR036397">
    <property type="entry name" value="RNaseH_sf"/>
</dbReference>
<dbReference type="GO" id="GO:0046975">
    <property type="term" value="F:histone H3K36 methyltransferase activity"/>
    <property type="evidence" value="ECO:0007669"/>
    <property type="project" value="TreeGrafter"/>
</dbReference>
<keyword evidence="2" id="KW-1185">Reference proteome</keyword>
<name>A0A087U0R1_STEMI</name>
<dbReference type="GO" id="GO:0003697">
    <property type="term" value="F:single-stranded DNA binding"/>
    <property type="evidence" value="ECO:0007669"/>
    <property type="project" value="TreeGrafter"/>
</dbReference>
<dbReference type="GO" id="GO:0044547">
    <property type="term" value="F:DNA topoisomerase binding"/>
    <property type="evidence" value="ECO:0007669"/>
    <property type="project" value="TreeGrafter"/>
</dbReference>
<dbReference type="EMBL" id="KK117608">
    <property type="protein sequence ID" value="KFM70950.1"/>
    <property type="molecule type" value="Genomic_DNA"/>
</dbReference>
<dbReference type="GO" id="GO:0000729">
    <property type="term" value="P:DNA double-strand break processing"/>
    <property type="evidence" value="ECO:0007669"/>
    <property type="project" value="TreeGrafter"/>
</dbReference>
<dbReference type="AlphaFoldDB" id="A0A087U0R1"/>
<dbReference type="GO" id="GO:0005634">
    <property type="term" value="C:nucleus"/>
    <property type="evidence" value="ECO:0007669"/>
    <property type="project" value="TreeGrafter"/>
</dbReference>
<dbReference type="GO" id="GO:0042800">
    <property type="term" value="F:histone H3K4 methyltransferase activity"/>
    <property type="evidence" value="ECO:0007669"/>
    <property type="project" value="TreeGrafter"/>
</dbReference>
<dbReference type="GO" id="GO:0044774">
    <property type="term" value="P:mitotic DNA integrity checkpoint signaling"/>
    <property type="evidence" value="ECO:0007669"/>
    <property type="project" value="TreeGrafter"/>
</dbReference>
<dbReference type="GO" id="GO:0000793">
    <property type="term" value="C:condensed chromosome"/>
    <property type="evidence" value="ECO:0007669"/>
    <property type="project" value="TreeGrafter"/>
</dbReference>
<accession>A0A087U0R1</accession>
<dbReference type="GO" id="GO:0031297">
    <property type="term" value="P:replication fork processing"/>
    <property type="evidence" value="ECO:0007669"/>
    <property type="project" value="TreeGrafter"/>
</dbReference>
<dbReference type="GO" id="GO:0015074">
    <property type="term" value="P:DNA integration"/>
    <property type="evidence" value="ECO:0007669"/>
    <property type="project" value="TreeGrafter"/>
</dbReference>
<dbReference type="Proteomes" id="UP000054359">
    <property type="component" value="Unassembled WGS sequence"/>
</dbReference>
<dbReference type="Gene3D" id="3.30.420.10">
    <property type="entry name" value="Ribonuclease H-like superfamily/Ribonuclease H"/>
    <property type="match status" value="1"/>
</dbReference>
<organism evidence="1 2">
    <name type="scientific">Stegodyphus mimosarum</name>
    <name type="common">African social velvet spider</name>
    <dbReference type="NCBI Taxonomy" id="407821"/>
    <lineage>
        <taxon>Eukaryota</taxon>
        <taxon>Metazoa</taxon>
        <taxon>Ecdysozoa</taxon>
        <taxon>Arthropoda</taxon>
        <taxon>Chelicerata</taxon>
        <taxon>Arachnida</taxon>
        <taxon>Araneae</taxon>
        <taxon>Araneomorphae</taxon>
        <taxon>Entelegynae</taxon>
        <taxon>Eresoidea</taxon>
        <taxon>Eresidae</taxon>
        <taxon>Stegodyphus</taxon>
    </lineage>
</organism>
<dbReference type="PANTHER" id="PTHR46060:SF2">
    <property type="entry name" value="HISTONE-LYSINE N-METHYLTRANSFERASE SETMAR"/>
    <property type="match status" value="1"/>
</dbReference>
<reference evidence="1 2" key="1">
    <citation type="submission" date="2013-11" db="EMBL/GenBank/DDBJ databases">
        <title>Genome sequencing of Stegodyphus mimosarum.</title>
        <authorList>
            <person name="Bechsgaard J."/>
        </authorList>
    </citation>
    <scope>NUCLEOTIDE SEQUENCE [LARGE SCALE GENOMIC DNA]</scope>
</reference>
<dbReference type="GO" id="GO:0000014">
    <property type="term" value="F:single-stranded DNA endodeoxyribonuclease activity"/>
    <property type="evidence" value="ECO:0007669"/>
    <property type="project" value="TreeGrafter"/>
</dbReference>
<evidence type="ECO:0000313" key="1">
    <source>
        <dbReference type="EMBL" id="KFM70950.1"/>
    </source>
</evidence>
<dbReference type="GO" id="GO:0035861">
    <property type="term" value="C:site of double-strand break"/>
    <property type="evidence" value="ECO:0007669"/>
    <property type="project" value="TreeGrafter"/>
</dbReference>
<dbReference type="GO" id="GO:0006303">
    <property type="term" value="P:double-strand break repair via nonhomologous end joining"/>
    <property type="evidence" value="ECO:0007669"/>
    <property type="project" value="TreeGrafter"/>
</dbReference>
<gene>
    <name evidence="1" type="ORF">X975_09492</name>
</gene>
<evidence type="ECO:0000313" key="2">
    <source>
        <dbReference type="Proteomes" id="UP000054359"/>
    </source>
</evidence>
<feature type="non-terminal residue" evidence="1">
    <location>
        <position position="469"/>
    </location>
</feature>
<proteinExistence type="predicted"/>
<dbReference type="Pfam" id="PF01359">
    <property type="entry name" value="Transposase_1"/>
    <property type="match status" value="1"/>
</dbReference>
<dbReference type="GO" id="GO:0003690">
    <property type="term" value="F:double-stranded DNA binding"/>
    <property type="evidence" value="ECO:0007669"/>
    <property type="project" value="TreeGrafter"/>
</dbReference>
<dbReference type="InterPro" id="IPR001888">
    <property type="entry name" value="Transposase_1"/>
</dbReference>
<protein>
    <submittedName>
        <fullName evidence="1">Mariner Mos1 transposase</fullName>
    </submittedName>
</protein>
<dbReference type="InterPro" id="IPR052709">
    <property type="entry name" value="Transposase-MT_Hybrid"/>
</dbReference>
<dbReference type="STRING" id="407821.A0A087U0R1"/>
<dbReference type="OrthoDB" id="6434373at2759"/>